<dbReference type="Proteomes" id="UP000280819">
    <property type="component" value="Unassembled WGS sequence"/>
</dbReference>
<feature type="region of interest" description="Disordered" evidence="1">
    <location>
        <begin position="1"/>
        <end position="23"/>
    </location>
</feature>
<evidence type="ECO:0000313" key="3">
    <source>
        <dbReference type="EMBL" id="RRD03897.1"/>
    </source>
</evidence>
<feature type="domain" description="M23ase beta-sheet core" evidence="2">
    <location>
        <begin position="167"/>
        <end position="256"/>
    </location>
</feature>
<dbReference type="OrthoDB" id="1099523at2"/>
<dbReference type="AlphaFoldDB" id="A0A3P1T2Z0"/>
<proteinExistence type="predicted"/>
<dbReference type="CDD" id="cd12797">
    <property type="entry name" value="M23_peptidase"/>
    <property type="match status" value="1"/>
</dbReference>
<reference evidence="3 4" key="1">
    <citation type="submission" date="2018-11" db="EMBL/GenBank/DDBJ databases">
        <title>Genomes From Bacteria Associated with the Canine Oral Cavity: a Test Case for Automated Genome-Based Taxonomic Assignment.</title>
        <authorList>
            <person name="Coil D.A."/>
            <person name="Jospin G."/>
            <person name="Darling A.E."/>
            <person name="Wallis C."/>
            <person name="Davis I.J."/>
            <person name="Harris S."/>
            <person name="Eisen J.A."/>
            <person name="Holcombe L.J."/>
            <person name="O'Flynn C."/>
        </authorList>
    </citation>
    <scope>NUCLEOTIDE SEQUENCE [LARGE SCALE GENOMIC DNA]</scope>
    <source>
        <strain evidence="3 4">OH887_COT-365</strain>
    </source>
</reference>
<dbReference type="RefSeq" id="WP_124845401.1">
    <property type="nucleotide sequence ID" value="NZ_JAUNKP010000012.1"/>
</dbReference>
<evidence type="ECO:0000313" key="4">
    <source>
        <dbReference type="Proteomes" id="UP000280819"/>
    </source>
</evidence>
<sequence>MGLRRSVQPRRGTDTFGPGCLPRRAVAATPAPWRRPLAALVLAGGIGALGLNTVPASAAEPAASNTRTADKHCAQPGPRRAAPQHSEASSSSRTTKKTTKKSGQQTRSTSPRRAAEGSGNTTATAALATTATRASGEASSDGASAPLAKGSYRISARFGATGNWSRYHTGQDFSAASGTPVRAVVSGTVVKGNVGSWAGNHVAIRAADGSSTLYAHLSSTDVKVGQQVTAGQKIGEVGSTGRSFGSHLHLEYYPAGRTPGDVYRATDPMAYLTSLGITM</sequence>
<name>A0A3P1T2Z0_9ACTN</name>
<dbReference type="PANTHER" id="PTHR21666:SF270">
    <property type="entry name" value="MUREIN HYDROLASE ACTIVATOR ENVC"/>
    <property type="match status" value="1"/>
</dbReference>
<comment type="caution">
    <text evidence="3">The sequence shown here is derived from an EMBL/GenBank/DDBJ whole genome shotgun (WGS) entry which is preliminary data.</text>
</comment>
<dbReference type="InterPro" id="IPR011055">
    <property type="entry name" value="Dup_hybrid_motif"/>
</dbReference>
<gene>
    <name evidence="3" type="ORF">EII34_11975</name>
</gene>
<protein>
    <submittedName>
        <fullName evidence="3">M23 family metallopeptidase</fullName>
    </submittedName>
</protein>
<organism evidence="3 4">
    <name type="scientific">Arachnia propionica</name>
    <dbReference type="NCBI Taxonomy" id="1750"/>
    <lineage>
        <taxon>Bacteria</taxon>
        <taxon>Bacillati</taxon>
        <taxon>Actinomycetota</taxon>
        <taxon>Actinomycetes</taxon>
        <taxon>Propionibacteriales</taxon>
        <taxon>Propionibacteriaceae</taxon>
        <taxon>Arachnia</taxon>
    </lineage>
</organism>
<dbReference type="InterPro" id="IPR050570">
    <property type="entry name" value="Cell_wall_metabolism_enzyme"/>
</dbReference>
<dbReference type="InterPro" id="IPR016047">
    <property type="entry name" value="M23ase_b-sheet_dom"/>
</dbReference>
<dbReference type="EMBL" id="RQZG01000015">
    <property type="protein sequence ID" value="RRD03897.1"/>
    <property type="molecule type" value="Genomic_DNA"/>
</dbReference>
<dbReference type="SUPFAM" id="SSF51261">
    <property type="entry name" value="Duplicated hybrid motif"/>
    <property type="match status" value="1"/>
</dbReference>
<evidence type="ECO:0000256" key="1">
    <source>
        <dbReference type="SAM" id="MobiDB-lite"/>
    </source>
</evidence>
<dbReference type="PANTHER" id="PTHR21666">
    <property type="entry name" value="PEPTIDASE-RELATED"/>
    <property type="match status" value="1"/>
</dbReference>
<accession>A0A3P1T2Z0</accession>
<dbReference type="GO" id="GO:0004222">
    <property type="term" value="F:metalloendopeptidase activity"/>
    <property type="evidence" value="ECO:0007669"/>
    <property type="project" value="TreeGrafter"/>
</dbReference>
<dbReference type="Pfam" id="PF01551">
    <property type="entry name" value="Peptidase_M23"/>
    <property type="match status" value="1"/>
</dbReference>
<evidence type="ECO:0000259" key="2">
    <source>
        <dbReference type="Pfam" id="PF01551"/>
    </source>
</evidence>
<dbReference type="Gene3D" id="2.70.70.10">
    <property type="entry name" value="Glucose Permease (Domain IIA)"/>
    <property type="match status" value="1"/>
</dbReference>
<feature type="region of interest" description="Disordered" evidence="1">
    <location>
        <begin position="60"/>
        <end position="121"/>
    </location>
</feature>